<dbReference type="EMBL" id="BAAAHD010000006">
    <property type="protein sequence ID" value="GAA0550591.1"/>
    <property type="molecule type" value="Genomic_DNA"/>
</dbReference>
<sequence>MVGYATRLGTVPVRLRRVAASRAVRRLLILGGLLIAAWFLGSAAQTAHASELPVEPSKIIEEAPVLGDAVKTVHRPEPVRQVVRSVAEKPRGTEVVRDVPPVAAAPEVHEAGVSAAPVQRPQLQRRAPERERAEAAVKAPAAQDEISPPAVQDPPAPMPAPDRPAEPSAAGGSAFSGVTAAVPNVAAWASAPPRTSGSHVFSVVPPAVRTAADEPSFAPD</sequence>
<reference evidence="3" key="1">
    <citation type="journal article" date="2019" name="Int. J. Syst. Evol. Microbiol.">
        <title>The Global Catalogue of Microorganisms (GCM) 10K type strain sequencing project: providing services to taxonomists for standard genome sequencing and annotation.</title>
        <authorList>
            <consortium name="The Broad Institute Genomics Platform"/>
            <consortium name="The Broad Institute Genome Sequencing Center for Infectious Disease"/>
            <person name="Wu L."/>
            <person name="Ma J."/>
        </authorList>
    </citation>
    <scope>NUCLEOTIDE SEQUENCE [LARGE SCALE GENOMIC DNA]</scope>
    <source>
        <strain evidence="3">JCM 10667</strain>
    </source>
</reference>
<organism evidence="2 3">
    <name type="scientific">Actinomadura livida</name>
    <dbReference type="NCBI Taxonomy" id="79909"/>
    <lineage>
        <taxon>Bacteria</taxon>
        <taxon>Bacillati</taxon>
        <taxon>Actinomycetota</taxon>
        <taxon>Actinomycetes</taxon>
        <taxon>Streptosporangiales</taxon>
        <taxon>Thermomonosporaceae</taxon>
        <taxon>Actinomadura</taxon>
    </lineage>
</organism>
<feature type="region of interest" description="Disordered" evidence="1">
    <location>
        <begin position="108"/>
        <end position="175"/>
    </location>
</feature>
<comment type="caution">
    <text evidence="2">The sequence shown here is derived from an EMBL/GenBank/DDBJ whole genome shotgun (WGS) entry which is preliminary data.</text>
</comment>
<evidence type="ECO:0000313" key="2">
    <source>
        <dbReference type="EMBL" id="GAA0550591.1"/>
    </source>
</evidence>
<feature type="compositionally biased region" description="Pro residues" evidence="1">
    <location>
        <begin position="151"/>
        <end position="162"/>
    </location>
</feature>
<protein>
    <submittedName>
        <fullName evidence="2">Uncharacterized protein</fullName>
    </submittedName>
</protein>
<keyword evidence="3" id="KW-1185">Reference proteome</keyword>
<evidence type="ECO:0000256" key="1">
    <source>
        <dbReference type="SAM" id="MobiDB-lite"/>
    </source>
</evidence>
<evidence type="ECO:0000313" key="3">
    <source>
        <dbReference type="Proteomes" id="UP001501427"/>
    </source>
</evidence>
<name>A0ABP3NTH7_9ACTN</name>
<dbReference type="Proteomes" id="UP001501427">
    <property type="component" value="Unassembled WGS sequence"/>
</dbReference>
<feature type="compositionally biased region" description="Basic and acidic residues" evidence="1">
    <location>
        <begin position="126"/>
        <end position="135"/>
    </location>
</feature>
<accession>A0ABP3NTH7</accession>
<gene>
    <name evidence="2" type="ORF">GCM10009546_10880</name>
</gene>
<proteinExistence type="predicted"/>